<proteinExistence type="predicted"/>
<reference evidence="1" key="1">
    <citation type="submission" date="2020-07" db="EMBL/GenBank/DDBJ databases">
        <title>Vallitalea pronyensis genome.</title>
        <authorList>
            <person name="Postec A."/>
        </authorList>
    </citation>
    <scope>NUCLEOTIDE SEQUENCE</scope>
    <source>
        <strain evidence="1">FatNI3</strain>
    </source>
</reference>
<evidence type="ECO:0000313" key="1">
    <source>
        <dbReference type="EMBL" id="QUI21680.1"/>
    </source>
</evidence>
<dbReference type="Proteomes" id="UP000683246">
    <property type="component" value="Chromosome"/>
</dbReference>
<sequence length="63" mass="6893">MAKNPFDLEVQVNKVNGTASFGLYTSDCYTSSCYTSSCYTSTCYTSDCYTGQNMCGYTHTSSC</sequence>
<evidence type="ECO:0000313" key="2">
    <source>
        <dbReference type="Proteomes" id="UP000683246"/>
    </source>
</evidence>
<gene>
    <name evidence="1" type="ORF">HZI73_04955</name>
</gene>
<dbReference type="NCBIfam" id="NF033457">
    <property type="entry name" value="elgicin_lanti"/>
    <property type="match status" value="1"/>
</dbReference>
<dbReference type="KEGG" id="vpy:HZI73_04955"/>
<name>A0A8J8MHD2_9FIRM</name>
<accession>A0A8J8MHD2</accession>
<organism evidence="1 2">
    <name type="scientific">Vallitalea pronyensis</name>
    <dbReference type="NCBI Taxonomy" id="1348613"/>
    <lineage>
        <taxon>Bacteria</taxon>
        <taxon>Bacillati</taxon>
        <taxon>Bacillota</taxon>
        <taxon>Clostridia</taxon>
        <taxon>Lachnospirales</taxon>
        <taxon>Vallitaleaceae</taxon>
        <taxon>Vallitalea</taxon>
    </lineage>
</organism>
<dbReference type="AlphaFoldDB" id="A0A8J8MHD2"/>
<keyword evidence="2" id="KW-1185">Reference proteome</keyword>
<dbReference type="EMBL" id="CP058649">
    <property type="protein sequence ID" value="QUI21680.1"/>
    <property type="molecule type" value="Genomic_DNA"/>
</dbReference>
<protein>
    <submittedName>
        <fullName evidence="1">Elgicin/penisin family lantibiotic</fullName>
    </submittedName>
</protein>
<dbReference type="RefSeq" id="WP_212697151.1">
    <property type="nucleotide sequence ID" value="NZ_CP058649.1"/>
</dbReference>